<comment type="subcellular location">
    <subcellularLocation>
        <location evidence="1 8">Cell membrane</location>
        <topology evidence="1 8">Multi-pass membrane protein</topology>
    </subcellularLocation>
</comment>
<evidence type="ECO:0000313" key="10">
    <source>
        <dbReference type="Proteomes" id="UP000672602"/>
    </source>
</evidence>
<dbReference type="RefSeq" id="WP_210683438.1">
    <property type="nucleotide sequence ID" value="NZ_JAGMWN010000012.1"/>
</dbReference>
<feature type="transmembrane region" description="Helical" evidence="8">
    <location>
        <begin position="12"/>
        <end position="38"/>
    </location>
</feature>
<evidence type="ECO:0000256" key="1">
    <source>
        <dbReference type="ARBA" id="ARBA00004651"/>
    </source>
</evidence>
<keyword evidence="5 8" id="KW-0812">Transmembrane</keyword>
<gene>
    <name evidence="9" type="ORF">KAJ83_17635</name>
</gene>
<keyword evidence="7 8" id="KW-0472">Membrane</keyword>
<evidence type="ECO:0000256" key="4">
    <source>
        <dbReference type="ARBA" id="ARBA00022475"/>
    </source>
</evidence>
<protein>
    <recommendedName>
        <fullName evidence="8">Probable membrane transporter protein</fullName>
    </recommendedName>
</protein>
<feature type="transmembrane region" description="Helical" evidence="8">
    <location>
        <begin position="78"/>
        <end position="97"/>
    </location>
</feature>
<feature type="transmembrane region" description="Helical" evidence="8">
    <location>
        <begin position="239"/>
        <end position="260"/>
    </location>
</feature>
<dbReference type="PANTHER" id="PTHR30269:SF37">
    <property type="entry name" value="MEMBRANE TRANSPORTER PROTEIN"/>
    <property type="match status" value="1"/>
</dbReference>
<keyword evidence="3" id="KW-0813">Transport</keyword>
<keyword evidence="10" id="KW-1185">Reference proteome</keyword>
<name>A0A8J7S225_9PROT</name>
<feature type="transmembrane region" description="Helical" evidence="8">
    <location>
        <begin position="44"/>
        <end position="66"/>
    </location>
</feature>
<evidence type="ECO:0000256" key="6">
    <source>
        <dbReference type="ARBA" id="ARBA00022989"/>
    </source>
</evidence>
<organism evidence="9 10">
    <name type="scientific">Marivibrio halodurans</name>
    <dbReference type="NCBI Taxonomy" id="2039722"/>
    <lineage>
        <taxon>Bacteria</taxon>
        <taxon>Pseudomonadati</taxon>
        <taxon>Pseudomonadota</taxon>
        <taxon>Alphaproteobacteria</taxon>
        <taxon>Rhodospirillales</taxon>
        <taxon>Rhodospirillaceae</taxon>
        <taxon>Marivibrio</taxon>
    </lineage>
</organism>
<feature type="transmembrane region" description="Helical" evidence="8">
    <location>
        <begin position="180"/>
        <end position="200"/>
    </location>
</feature>
<feature type="transmembrane region" description="Helical" evidence="8">
    <location>
        <begin position="206"/>
        <end position="227"/>
    </location>
</feature>
<dbReference type="Pfam" id="PF01925">
    <property type="entry name" value="TauE"/>
    <property type="match status" value="1"/>
</dbReference>
<accession>A0A8J7S225</accession>
<keyword evidence="4 8" id="KW-1003">Cell membrane</keyword>
<dbReference type="AlphaFoldDB" id="A0A8J7S225"/>
<dbReference type="InterPro" id="IPR052017">
    <property type="entry name" value="TSUP"/>
</dbReference>
<evidence type="ECO:0000256" key="5">
    <source>
        <dbReference type="ARBA" id="ARBA00022692"/>
    </source>
</evidence>
<dbReference type="PANTHER" id="PTHR30269">
    <property type="entry name" value="TRANSMEMBRANE PROTEIN YFCA"/>
    <property type="match status" value="1"/>
</dbReference>
<sequence length="267" mass="28470">MNFVPITDPLFYLVAIPGVLVAGISKGGFGGGLGIVAVPAMALVIGPVQAAAIMLPILCVMDLFGLAAYRRKADWRNLMCLLPGALVGTAIGALTFHWFDADAVRLTIGLVAVIFTLHHWSGTGTRRRPPGPDEGDTMPGPSHVRGGIWGTFAGFTSFVAHAGGPPVQFYMLPQRVDKTLYVGTTVWLFFIVNAVKLVPYSTLGLFSVQNLGTSLALLPLAPIGIWIGVRLHGLVGQALFYRIAYGLLFLTGLKLCWDGIDGLLRVT</sequence>
<evidence type="ECO:0000256" key="8">
    <source>
        <dbReference type="RuleBase" id="RU363041"/>
    </source>
</evidence>
<dbReference type="InterPro" id="IPR002781">
    <property type="entry name" value="TM_pro_TauE-like"/>
</dbReference>
<comment type="similarity">
    <text evidence="2 8">Belongs to the 4-toluene sulfonate uptake permease (TSUP) (TC 2.A.102) family.</text>
</comment>
<dbReference type="GO" id="GO:0005886">
    <property type="term" value="C:plasma membrane"/>
    <property type="evidence" value="ECO:0007669"/>
    <property type="project" value="UniProtKB-SubCell"/>
</dbReference>
<evidence type="ECO:0000256" key="3">
    <source>
        <dbReference type="ARBA" id="ARBA00022448"/>
    </source>
</evidence>
<evidence type="ECO:0000256" key="7">
    <source>
        <dbReference type="ARBA" id="ARBA00023136"/>
    </source>
</evidence>
<evidence type="ECO:0000313" key="9">
    <source>
        <dbReference type="EMBL" id="MBP5858845.1"/>
    </source>
</evidence>
<proteinExistence type="inferred from homology"/>
<evidence type="ECO:0000256" key="2">
    <source>
        <dbReference type="ARBA" id="ARBA00009142"/>
    </source>
</evidence>
<comment type="caution">
    <text evidence="9">The sequence shown here is derived from an EMBL/GenBank/DDBJ whole genome shotgun (WGS) entry which is preliminary data.</text>
</comment>
<dbReference type="Proteomes" id="UP000672602">
    <property type="component" value="Unassembled WGS sequence"/>
</dbReference>
<keyword evidence="6 8" id="KW-1133">Transmembrane helix</keyword>
<reference evidence="9" key="1">
    <citation type="submission" date="2021-04" db="EMBL/GenBank/DDBJ databases">
        <authorList>
            <person name="Zhang D.-C."/>
        </authorList>
    </citation>
    <scope>NUCLEOTIDE SEQUENCE</scope>
    <source>
        <strain evidence="9">CGMCC 1.15697</strain>
    </source>
</reference>
<dbReference type="EMBL" id="JAGMWN010000012">
    <property type="protein sequence ID" value="MBP5858845.1"/>
    <property type="molecule type" value="Genomic_DNA"/>
</dbReference>
<feature type="transmembrane region" description="Helical" evidence="8">
    <location>
        <begin position="103"/>
        <end position="120"/>
    </location>
</feature>